<feature type="region of interest" description="Disordered" evidence="4">
    <location>
        <begin position="124"/>
        <end position="203"/>
    </location>
</feature>
<feature type="domain" description="GAT" evidence="6">
    <location>
        <begin position="205"/>
        <end position="293"/>
    </location>
</feature>
<feature type="region of interest" description="Disordered" evidence="4">
    <location>
        <begin position="316"/>
        <end position="397"/>
    </location>
</feature>
<keyword evidence="3" id="KW-0653">Protein transport</keyword>
<sequence>MFSQKKPFTAVTVTIERLTSEAIAENDLSGIPDLVEVVNLQDSGPTEAARAIRKKLKYGNLHRQLRALTLLDGLIQNAGPRFQRTFADEALLERLRFCGTAGLSDPEVKKKWLRTFPQLGGAELPRRKQAVTQERSKVIKETENPFGDDDDEDKPSPVGPSKGHSRASSLSNPPVTGVIQSFSYSPKDKKKKEKGKKHKPFNLEAEKEQMKAHIAEASIASTNLMNTLKTINREKERISENQTAVQRFEACKQLRRKILRYIHHVDSEQWLGSLLHANDELVAALMTFEQLDRSIDADSDSDDELAEQAHLYRMATERAKGKEPSSPGSPQSPVSGMASLSISSPQSPRPAPPPRPSAATKPSMLSPHQAESSDDEEEDDEDDDNPFADRNAVPKGE</sequence>
<dbReference type="PROSITE" id="PS50909">
    <property type="entry name" value="GAT"/>
    <property type="match status" value="1"/>
</dbReference>
<dbReference type="STRING" id="100816.A0A150ASI5"/>
<dbReference type="InterPro" id="IPR002014">
    <property type="entry name" value="VHS_dom"/>
</dbReference>
<reference evidence="7 8" key="1">
    <citation type="journal article" date="2016" name="Genome Announc.">
        <title>Genome Sequence of Madurella mycetomatis mm55, Isolated from a Human Mycetoma Case in Sudan.</title>
        <authorList>
            <person name="Smit S."/>
            <person name="Derks M.F."/>
            <person name="Bervoets S."/>
            <person name="Fahal A."/>
            <person name="van Leeuwen W."/>
            <person name="van Belkum A."/>
            <person name="van de Sande W.W."/>
        </authorList>
    </citation>
    <scope>NUCLEOTIDE SEQUENCE [LARGE SCALE GENOMIC DNA]</scope>
    <source>
        <strain evidence="8">mm55</strain>
    </source>
</reference>
<dbReference type="GO" id="GO:0007015">
    <property type="term" value="P:actin filament organization"/>
    <property type="evidence" value="ECO:0007669"/>
    <property type="project" value="InterPro"/>
</dbReference>
<feature type="compositionally biased region" description="Basic residues" evidence="4">
    <location>
        <begin position="188"/>
        <end position="200"/>
    </location>
</feature>
<dbReference type="GO" id="GO:0007034">
    <property type="term" value="P:vacuolar transport"/>
    <property type="evidence" value="ECO:0007669"/>
    <property type="project" value="UniProtKB-ARBA"/>
</dbReference>
<evidence type="ECO:0000256" key="1">
    <source>
        <dbReference type="ARBA" id="ARBA00011446"/>
    </source>
</evidence>
<dbReference type="Gene3D" id="1.25.40.90">
    <property type="match status" value="1"/>
</dbReference>
<evidence type="ECO:0000313" key="7">
    <source>
        <dbReference type="EMBL" id="KXX83337.1"/>
    </source>
</evidence>
<dbReference type="Proteomes" id="UP000078237">
    <property type="component" value="Unassembled WGS sequence"/>
</dbReference>
<dbReference type="InterPro" id="IPR044103">
    <property type="entry name" value="GAT_LSB5"/>
</dbReference>
<dbReference type="GO" id="GO:0035091">
    <property type="term" value="F:phosphatidylinositol binding"/>
    <property type="evidence" value="ECO:0007669"/>
    <property type="project" value="InterPro"/>
</dbReference>
<dbReference type="GO" id="GO:0030479">
    <property type="term" value="C:actin cortical patch"/>
    <property type="evidence" value="ECO:0007669"/>
    <property type="project" value="TreeGrafter"/>
</dbReference>
<dbReference type="PROSITE" id="PS50179">
    <property type="entry name" value="VHS"/>
    <property type="match status" value="1"/>
</dbReference>
<dbReference type="PANTHER" id="PTHR47789:SF1">
    <property type="entry name" value="LAS SEVENTEEN-BINDING PROTEIN 5"/>
    <property type="match status" value="1"/>
</dbReference>
<dbReference type="InterPro" id="IPR038425">
    <property type="entry name" value="GAT_sf"/>
</dbReference>
<dbReference type="CDD" id="cd14232">
    <property type="entry name" value="GAT_LSB5"/>
    <property type="match status" value="1"/>
</dbReference>
<evidence type="ECO:0000313" key="8">
    <source>
        <dbReference type="Proteomes" id="UP000078237"/>
    </source>
</evidence>
<dbReference type="Pfam" id="PF03127">
    <property type="entry name" value="GAT"/>
    <property type="match status" value="1"/>
</dbReference>
<feature type="compositionally biased region" description="Pro residues" evidence="4">
    <location>
        <begin position="347"/>
        <end position="356"/>
    </location>
</feature>
<dbReference type="PANTHER" id="PTHR47789">
    <property type="entry name" value="LAS SEVENTEEN-BINDING PROTEIN 5"/>
    <property type="match status" value="1"/>
</dbReference>
<feature type="compositionally biased region" description="Polar residues" evidence="4">
    <location>
        <begin position="166"/>
        <end position="184"/>
    </location>
</feature>
<feature type="domain" description="VHS" evidence="5">
    <location>
        <begin position="18"/>
        <end position="113"/>
    </location>
</feature>
<feature type="compositionally biased region" description="Basic and acidic residues" evidence="4">
    <location>
        <begin position="134"/>
        <end position="143"/>
    </location>
</feature>
<evidence type="ECO:0000256" key="3">
    <source>
        <dbReference type="ARBA" id="ARBA00022927"/>
    </source>
</evidence>
<evidence type="ECO:0000259" key="5">
    <source>
        <dbReference type="PROSITE" id="PS50179"/>
    </source>
</evidence>
<feature type="compositionally biased region" description="Low complexity" evidence="4">
    <location>
        <begin position="324"/>
        <end position="346"/>
    </location>
</feature>
<proteinExistence type="predicted"/>
<dbReference type="AlphaFoldDB" id="A0A150ASI5"/>
<comment type="caution">
    <text evidence="7">The sequence shown here is derived from an EMBL/GenBank/DDBJ whole genome shotgun (WGS) entry which is preliminary data.</text>
</comment>
<dbReference type="GO" id="GO:0006897">
    <property type="term" value="P:endocytosis"/>
    <property type="evidence" value="ECO:0007669"/>
    <property type="project" value="InterPro"/>
</dbReference>
<evidence type="ECO:0000256" key="4">
    <source>
        <dbReference type="SAM" id="MobiDB-lite"/>
    </source>
</evidence>
<dbReference type="EMBL" id="LCTW02000001">
    <property type="protein sequence ID" value="KXX83337.1"/>
    <property type="molecule type" value="Genomic_DNA"/>
</dbReference>
<dbReference type="SUPFAM" id="SSF48464">
    <property type="entry name" value="ENTH/VHS domain"/>
    <property type="match status" value="1"/>
</dbReference>
<evidence type="ECO:0000259" key="6">
    <source>
        <dbReference type="PROSITE" id="PS50909"/>
    </source>
</evidence>
<dbReference type="InterPro" id="IPR004152">
    <property type="entry name" value="GAT_dom"/>
</dbReference>
<gene>
    <name evidence="7" type="ORF">MMYC01_200052</name>
</gene>
<dbReference type="GO" id="GO:0043130">
    <property type="term" value="F:ubiquitin binding"/>
    <property type="evidence" value="ECO:0007669"/>
    <property type="project" value="InterPro"/>
</dbReference>
<comment type="subunit">
    <text evidence="1">Component of the ESCRT-0 complex composed of HSE1 and VPS27.</text>
</comment>
<dbReference type="SUPFAM" id="SSF89009">
    <property type="entry name" value="GAT-like domain"/>
    <property type="match status" value="1"/>
</dbReference>
<feature type="compositionally biased region" description="Acidic residues" evidence="4">
    <location>
        <begin position="372"/>
        <end position="386"/>
    </location>
</feature>
<keyword evidence="8" id="KW-1185">Reference proteome</keyword>
<dbReference type="Pfam" id="PF00790">
    <property type="entry name" value="VHS"/>
    <property type="match status" value="1"/>
</dbReference>
<dbReference type="OrthoDB" id="10068368at2759"/>
<name>A0A150ASI5_9PEZI</name>
<dbReference type="InterPro" id="IPR008942">
    <property type="entry name" value="ENTH_VHS"/>
</dbReference>
<evidence type="ECO:0000256" key="2">
    <source>
        <dbReference type="ARBA" id="ARBA00022448"/>
    </source>
</evidence>
<accession>A0A150ASI5</accession>
<organism evidence="7 8">
    <name type="scientific">Madurella mycetomatis</name>
    <dbReference type="NCBI Taxonomy" id="100816"/>
    <lineage>
        <taxon>Eukaryota</taxon>
        <taxon>Fungi</taxon>
        <taxon>Dikarya</taxon>
        <taxon>Ascomycota</taxon>
        <taxon>Pezizomycotina</taxon>
        <taxon>Sordariomycetes</taxon>
        <taxon>Sordariomycetidae</taxon>
        <taxon>Sordariales</taxon>
        <taxon>Sordariales incertae sedis</taxon>
        <taxon>Madurella</taxon>
    </lineage>
</organism>
<dbReference type="VEuPathDB" id="FungiDB:MMYC01_200052"/>
<dbReference type="InterPro" id="IPR045007">
    <property type="entry name" value="LSB5"/>
</dbReference>
<keyword evidence="2" id="KW-0813">Transport</keyword>
<dbReference type="GO" id="GO:0015031">
    <property type="term" value="P:protein transport"/>
    <property type="evidence" value="ECO:0007669"/>
    <property type="project" value="UniProtKB-KW"/>
</dbReference>
<dbReference type="CDD" id="cd16980">
    <property type="entry name" value="VHS_Lsb5"/>
    <property type="match status" value="1"/>
</dbReference>
<dbReference type="Gene3D" id="1.20.58.160">
    <property type="match status" value="1"/>
</dbReference>
<protein>
    <submittedName>
        <fullName evidence="7">Protein lsb5</fullName>
    </submittedName>
</protein>
<dbReference type="SMART" id="SM00288">
    <property type="entry name" value="VHS"/>
    <property type="match status" value="1"/>
</dbReference>
<dbReference type="GO" id="GO:0051666">
    <property type="term" value="P:actin cortical patch localization"/>
    <property type="evidence" value="ECO:0007669"/>
    <property type="project" value="TreeGrafter"/>
</dbReference>